<accession>A0A8K0K142</accession>
<proteinExistence type="inferred from homology"/>
<gene>
    <name evidence="4" type="ORF">J437_LFUL006185</name>
</gene>
<dbReference type="PANTHER" id="PTHR21184">
    <property type="entry name" value="MENORIN (DENDRITIC BRANCHING PROTEIN)"/>
    <property type="match status" value="1"/>
</dbReference>
<name>A0A8K0K142_LADFU</name>
<dbReference type="Pfam" id="PF10223">
    <property type="entry name" value="Menorin_N"/>
    <property type="match status" value="1"/>
</dbReference>
<sequence>MLEADIVLGTLVSGSGDLFPIMGHPPANTSDISLAQFIAFVEEGIKGGGKRKGVKLDFKTTEVFKASLPMNFPVMLNADILQGPIESKRTPVDADAFLYACRTIFPDATLSVGWTSLYGSDEGAENPNDVPEDLTFYNSDNVMDMMDALRRNSVNQTLTFPVRAGIAARSLRDLPALLEQQGSSFTLWSAKDDPVDVEDLKKLIEIVGKRRVYIDVPDSLRKQLTSSGRPLLGSASMALLAVIASMVLLR</sequence>
<keyword evidence="5" id="KW-1185">Reference proteome</keyword>
<feature type="domain" description="Menorin-like" evidence="3">
    <location>
        <begin position="1"/>
        <end position="221"/>
    </location>
</feature>
<dbReference type="OrthoDB" id="413402at2759"/>
<evidence type="ECO:0000313" key="4">
    <source>
        <dbReference type="EMBL" id="KAG8225956.1"/>
    </source>
</evidence>
<evidence type="ECO:0000259" key="3">
    <source>
        <dbReference type="Pfam" id="PF10223"/>
    </source>
</evidence>
<organism evidence="4 5">
    <name type="scientific">Ladona fulva</name>
    <name type="common">Scarce chaser dragonfly</name>
    <name type="synonym">Libellula fulva</name>
    <dbReference type="NCBI Taxonomy" id="123851"/>
    <lineage>
        <taxon>Eukaryota</taxon>
        <taxon>Metazoa</taxon>
        <taxon>Ecdysozoa</taxon>
        <taxon>Arthropoda</taxon>
        <taxon>Hexapoda</taxon>
        <taxon>Insecta</taxon>
        <taxon>Pterygota</taxon>
        <taxon>Palaeoptera</taxon>
        <taxon>Odonata</taxon>
        <taxon>Epiprocta</taxon>
        <taxon>Anisoptera</taxon>
        <taxon>Libelluloidea</taxon>
        <taxon>Libellulidae</taxon>
        <taxon>Ladona</taxon>
    </lineage>
</organism>
<keyword evidence="2" id="KW-0472">Membrane</keyword>
<reference evidence="4" key="2">
    <citation type="submission" date="2017-10" db="EMBL/GenBank/DDBJ databases">
        <title>Ladona fulva Genome sequencing and assembly.</title>
        <authorList>
            <person name="Murali S."/>
            <person name="Richards S."/>
            <person name="Bandaranaike D."/>
            <person name="Bellair M."/>
            <person name="Blankenburg K."/>
            <person name="Chao H."/>
            <person name="Dinh H."/>
            <person name="Doddapaneni H."/>
            <person name="Dugan-Rocha S."/>
            <person name="Elkadiri S."/>
            <person name="Gnanaolivu R."/>
            <person name="Hernandez B."/>
            <person name="Skinner E."/>
            <person name="Javaid M."/>
            <person name="Lee S."/>
            <person name="Li M."/>
            <person name="Ming W."/>
            <person name="Munidasa M."/>
            <person name="Muniz J."/>
            <person name="Nguyen L."/>
            <person name="Hughes D."/>
            <person name="Osuji N."/>
            <person name="Pu L.-L."/>
            <person name="Puazo M."/>
            <person name="Qu C."/>
            <person name="Quiroz J."/>
            <person name="Raj R."/>
            <person name="Weissenberger G."/>
            <person name="Xin Y."/>
            <person name="Zou X."/>
            <person name="Han Y."/>
            <person name="Worley K."/>
            <person name="Muzny D."/>
            <person name="Gibbs R."/>
        </authorList>
    </citation>
    <scope>NUCLEOTIDE SEQUENCE</scope>
    <source>
        <strain evidence="4">Sampled in the wild</strain>
    </source>
</reference>
<evidence type="ECO:0000256" key="1">
    <source>
        <dbReference type="ARBA" id="ARBA00044953"/>
    </source>
</evidence>
<evidence type="ECO:0000313" key="5">
    <source>
        <dbReference type="Proteomes" id="UP000792457"/>
    </source>
</evidence>
<comment type="caution">
    <text evidence="4">The sequence shown here is derived from an EMBL/GenBank/DDBJ whole genome shotgun (WGS) entry which is preliminary data.</text>
</comment>
<evidence type="ECO:0000256" key="2">
    <source>
        <dbReference type="SAM" id="Phobius"/>
    </source>
</evidence>
<dbReference type="AlphaFoldDB" id="A0A8K0K142"/>
<comment type="similarity">
    <text evidence="1">Belongs to the menorin family.</text>
</comment>
<reference evidence="4" key="1">
    <citation type="submission" date="2013-04" db="EMBL/GenBank/DDBJ databases">
        <authorList>
            <person name="Qu J."/>
            <person name="Murali S.C."/>
            <person name="Bandaranaike D."/>
            <person name="Bellair M."/>
            <person name="Blankenburg K."/>
            <person name="Chao H."/>
            <person name="Dinh H."/>
            <person name="Doddapaneni H."/>
            <person name="Downs B."/>
            <person name="Dugan-Rocha S."/>
            <person name="Elkadiri S."/>
            <person name="Gnanaolivu R.D."/>
            <person name="Hernandez B."/>
            <person name="Javaid M."/>
            <person name="Jayaseelan J.C."/>
            <person name="Lee S."/>
            <person name="Li M."/>
            <person name="Ming W."/>
            <person name="Munidasa M."/>
            <person name="Muniz J."/>
            <person name="Nguyen L."/>
            <person name="Ongeri F."/>
            <person name="Osuji N."/>
            <person name="Pu L.-L."/>
            <person name="Puazo M."/>
            <person name="Qu C."/>
            <person name="Quiroz J."/>
            <person name="Raj R."/>
            <person name="Weissenberger G."/>
            <person name="Xin Y."/>
            <person name="Zou X."/>
            <person name="Han Y."/>
            <person name="Richards S."/>
            <person name="Worley K."/>
            <person name="Muzny D."/>
            <person name="Gibbs R."/>
        </authorList>
    </citation>
    <scope>NUCLEOTIDE SEQUENCE</scope>
    <source>
        <strain evidence="4">Sampled in the wild</strain>
    </source>
</reference>
<keyword evidence="2" id="KW-1133">Transmembrane helix</keyword>
<protein>
    <recommendedName>
        <fullName evidence="3">Menorin-like domain-containing protein</fullName>
    </recommendedName>
</protein>
<keyword evidence="2" id="KW-0812">Transmembrane</keyword>
<dbReference type="InterPro" id="IPR019356">
    <property type="entry name" value="Menorin_dom"/>
</dbReference>
<dbReference type="Proteomes" id="UP000792457">
    <property type="component" value="Unassembled WGS sequence"/>
</dbReference>
<dbReference type="GO" id="GO:0005615">
    <property type="term" value="C:extracellular space"/>
    <property type="evidence" value="ECO:0007669"/>
    <property type="project" value="TreeGrafter"/>
</dbReference>
<dbReference type="EMBL" id="KZ308260">
    <property type="protein sequence ID" value="KAG8225956.1"/>
    <property type="molecule type" value="Genomic_DNA"/>
</dbReference>
<dbReference type="PANTHER" id="PTHR21184:SF6">
    <property type="entry name" value="CONSERVED PLASMA MEMBRANE PROTEIN"/>
    <property type="match status" value="1"/>
</dbReference>
<feature type="transmembrane region" description="Helical" evidence="2">
    <location>
        <begin position="231"/>
        <end position="249"/>
    </location>
</feature>